<evidence type="ECO:0000256" key="3">
    <source>
        <dbReference type="ARBA" id="ARBA00022801"/>
    </source>
</evidence>
<dbReference type="EMBL" id="CAJHNJ030000044">
    <property type="protein sequence ID" value="CAG9131151.1"/>
    <property type="molecule type" value="Genomic_DNA"/>
</dbReference>
<dbReference type="FunFam" id="3.20.20.80:FF:000013">
    <property type="entry name" value="lactase-phlorizin hydrolase"/>
    <property type="match status" value="1"/>
</dbReference>
<dbReference type="InterPro" id="IPR001360">
    <property type="entry name" value="Glyco_hydro_1"/>
</dbReference>
<dbReference type="PANTHER" id="PTHR10353">
    <property type="entry name" value="GLYCOSYL HYDROLASE"/>
    <property type="match status" value="1"/>
</dbReference>
<keyword evidence="3" id="KW-0378">Hydrolase</keyword>
<dbReference type="InterPro" id="IPR033132">
    <property type="entry name" value="GH_1_N_CS"/>
</dbReference>
<reference evidence="7" key="1">
    <citation type="submission" date="2020-11" db="EMBL/GenBank/DDBJ databases">
        <authorList>
            <person name="Whiteford S."/>
        </authorList>
    </citation>
    <scope>NUCLEOTIDE SEQUENCE</scope>
</reference>
<organism evidence="7 8">
    <name type="scientific">Plutella xylostella</name>
    <name type="common">Diamondback moth</name>
    <name type="synonym">Plutella maculipennis</name>
    <dbReference type="NCBI Taxonomy" id="51655"/>
    <lineage>
        <taxon>Eukaryota</taxon>
        <taxon>Metazoa</taxon>
        <taxon>Ecdysozoa</taxon>
        <taxon>Arthropoda</taxon>
        <taxon>Hexapoda</taxon>
        <taxon>Insecta</taxon>
        <taxon>Pterygota</taxon>
        <taxon>Neoptera</taxon>
        <taxon>Endopterygota</taxon>
        <taxon>Lepidoptera</taxon>
        <taxon>Glossata</taxon>
        <taxon>Ditrysia</taxon>
        <taxon>Yponomeutoidea</taxon>
        <taxon>Plutellidae</taxon>
        <taxon>Plutella</taxon>
    </lineage>
</organism>
<dbReference type="PROSITE" id="PS51257">
    <property type="entry name" value="PROKAR_LIPOPROTEIN"/>
    <property type="match status" value="1"/>
</dbReference>
<dbReference type="PROSITE" id="PS00653">
    <property type="entry name" value="GLYCOSYL_HYDROL_F1_2"/>
    <property type="match status" value="1"/>
</dbReference>
<comment type="caution">
    <text evidence="7">The sequence shown here is derived from an EMBL/GenBank/DDBJ whole genome shotgun (WGS) entry which is preliminary data.</text>
</comment>
<keyword evidence="5" id="KW-0326">Glycosidase</keyword>
<dbReference type="Pfam" id="PF00232">
    <property type="entry name" value="Glyco_hydro_1"/>
    <property type="match status" value="3"/>
</dbReference>
<dbReference type="GO" id="GO:0008422">
    <property type="term" value="F:beta-glucosidase activity"/>
    <property type="evidence" value="ECO:0007669"/>
    <property type="project" value="TreeGrafter"/>
</dbReference>
<dbReference type="Gene3D" id="3.20.20.80">
    <property type="entry name" value="Glycosidases"/>
    <property type="match status" value="4"/>
</dbReference>
<accession>A0A8S4FTW5</accession>
<dbReference type="SUPFAM" id="SSF51445">
    <property type="entry name" value="(Trans)glycosidases"/>
    <property type="match status" value="4"/>
</dbReference>
<dbReference type="GO" id="GO:0005975">
    <property type="term" value="P:carbohydrate metabolic process"/>
    <property type="evidence" value="ECO:0007669"/>
    <property type="project" value="InterPro"/>
</dbReference>
<keyword evidence="8" id="KW-1185">Reference proteome</keyword>
<dbReference type="InterPro" id="IPR017853">
    <property type="entry name" value="GH"/>
</dbReference>
<dbReference type="PANTHER" id="PTHR10353:SF36">
    <property type="entry name" value="LP05116P"/>
    <property type="match status" value="1"/>
</dbReference>
<gene>
    <name evidence="7" type="ORF">PLXY2_LOCUS10249</name>
</gene>
<comment type="subunit">
    <text evidence="2">Homodimer.</text>
</comment>
<dbReference type="PRINTS" id="PR00131">
    <property type="entry name" value="GLHYDRLASE1"/>
</dbReference>
<dbReference type="AlphaFoldDB" id="A0A8S4FTW5"/>
<comment type="similarity">
    <text evidence="1 6">Belongs to the glycosyl hydrolase 1 family.</text>
</comment>
<evidence type="ECO:0000313" key="8">
    <source>
        <dbReference type="Proteomes" id="UP000653454"/>
    </source>
</evidence>
<evidence type="ECO:0000256" key="4">
    <source>
        <dbReference type="ARBA" id="ARBA00023180"/>
    </source>
</evidence>
<sequence length="650" mass="74506">MTKREILEKIISLYKMFSCGILVLSVLSSACGELTFPPGFRWGAATAAYQVEGAWNVSDKTPSIWDTFTHKYPERIEDGSSGDVACDSYRLWERDIEMAKELGLDYYRYRGTIIYIVWDTFTHAYPERIEDGSSGDVACDSYRLWERDIEMAKELGLDYYRIEDGSSGDVACDSYRLWERDIEMAKELGLDYYRGTIIYIIWDKFTHAYPERIEDGSSGDVACDSYRLWERDIEMAKELGLDYYRFSISWPRLVPNGFADQVSEDGKNYYNKLIDGLLANGIEPVVTLYHWDLPQRLQDYGGWLNPLISDWFADYARVVFSLFGDRVTTWLTINEALVVCTYGYGMGVLAPGISENDYGKYVCIKNIVMAHGKAYRVYEKEFKAKYPYGKISLANHFVWYEGDATAADDAAAELMRQQSYGLYCHPIFSSEGGWPQSVAKVIAENSKREGYPFSRLPEFTQEEIELVRGTYDYLGLNHYTSRTVIQHASADTLPANIAFTGSTEFNVSFSGREEWGAGSSFWFRINPPGLRSVMRWIKQKYGNVDILITENGYSDKPNTINDDARVDYYRGYLEQVLLSIKEDGVNVTGYTAWTLMDNFEWIEGYTSTFGLYQVDFSQADRPRTPRKSARYYASIVKANSLDVPVPKDEL</sequence>
<evidence type="ECO:0000256" key="6">
    <source>
        <dbReference type="RuleBase" id="RU003690"/>
    </source>
</evidence>
<proteinExistence type="inferred from homology"/>
<evidence type="ECO:0000256" key="1">
    <source>
        <dbReference type="ARBA" id="ARBA00010838"/>
    </source>
</evidence>
<evidence type="ECO:0000256" key="2">
    <source>
        <dbReference type="ARBA" id="ARBA00011738"/>
    </source>
</evidence>
<protein>
    <submittedName>
        <fullName evidence="7">(diamondback moth) hypothetical protein</fullName>
    </submittedName>
</protein>
<dbReference type="Proteomes" id="UP000653454">
    <property type="component" value="Unassembled WGS sequence"/>
</dbReference>
<keyword evidence="4" id="KW-0325">Glycoprotein</keyword>
<evidence type="ECO:0000313" key="7">
    <source>
        <dbReference type="EMBL" id="CAG9131151.1"/>
    </source>
</evidence>
<name>A0A8S4FTW5_PLUXY</name>
<evidence type="ECO:0000256" key="5">
    <source>
        <dbReference type="ARBA" id="ARBA00023295"/>
    </source>
</evidence>